<evidence type="ECO:0000256" key="7">
    <source>
        <dbReference type="ARBA" id="ARBA00023157"/>
    </source>
</evidence>
<dbReference type="CDD" id="cd03017">
    <property type="entry name" value="PRX_BCP"/>
    <property type="match status" value="1"/>
</dbReference>
<evidence type="ECO:0000256" key="9">
    <source>
        <dbReference type="ARBA" id="ARBA00032824"/>
    </source>
</evidence>
<keyword evidence="5" id="KW-0049">Antioxidant</keyword>
<feature type="signal peptide" evidence="14">
    <location>
        <begin position="1"/>
        <end position="23"/>
    </location>
</feature>
<dbReference type="EC" id="1.11.1.24" evidence="3"/>
<evidence type="ECO:0000313" key="16">
    <source>
        <dbReference type="EMBL" id="OYX03896.1"/>
    </source>
</evidence>
<gene>
    <name evidence="16" type="ORF">B7Z12_08495</name>
</gene>
<evidence type="ECO:0000256" key="3">
    <source>
        <dbReference type="ARBA" id="ARBA00013017"/>
    </source>
</evidence>
<evidence type="ECO:0000256" key="5">
    <source>
        <dbReference type="ARBA" id="ARBA00022862"/>
    </source>
</evidence>
<organism evidence="16 17">
    <name type="scientific">Caulobacter vibrioides</name>
    <name type="common">Caulobacter crescentus</name>
    <dbReference type="NCBI Taxonomy" id="155892"/>
    <lineage>
        <taxon>Bacteria</taxon>
        <taxon>Pseudomonadati</taxon>
        <taxon>Pseudomonadota</taxon>
        <taxon>Alphaproteobacteria</taxon>
        <taxon>Caulobacterales</taxon>
        <taxon>Caulobacteraceae</taxon>
        <taxon>Caulobacter</taxon>
    </lineage>
</organism>
<dbReference type="EMBL" id="NCDQ01000111">
    <property type="protein sequence ID" value="OYX03896.1"/>
    <property type="molecule type" value="Genomic_DNA"/>
</dbReference>
<comment type="catalytic activity">
    <reaction evidence="12">
        <text>a hydroperoxide + [thioredoxin]-dithiol = an alcohol + [thioredoxin]-disulfide + H2O</text>
        <dbReference type="Rhea" id="RHEA:62620"/>
        <dbReference type="Rhea" id="RHEA-COMP:10698"/>
        <dbReference type="Rhea" id="RHEA-COMP:10700"/>
        <dbReference type="ChEBI" id="CHEBI:15377"/>
        <dbReference type="ChEBI" id="CHEBI:29950"/>
        <dbReference type="ChEBI" id="CHEBI:30879"/>
        <dbReference type="ChEBI" id="CHEBI:35924"/>
        <dbReference type="ChEBI" id="CHEBI:50058"/>
        <dbReference type="EC" id="1.11.1.24"/>
    </reaction>
</comment>
<name>A0A258D8E8_CAUVI</name>
<dbReference type="GO" id="GO:0008379">
    <property type="term" value="F:thioredoxin peroxidase activity"/>
    <property type="evidence" value="ECO:0007669"/>
    <property type="project" value="TreeGrafter"/>
</dbReference>
<dbReference type="PIRSF" id="PIRSF000239">
    <property type="entry name" value="AHPC"/>
    <property type="match status" value="1"/>
</dbReference>
<dbReference type="GO" id="GO:0005737">
    <property type="term" value="C:cytoplasm"/>
    <property type="evidence" value="ECO:0007669"/>
    <property type="project" value="TreeGrafter"/>
</dbReference>
<keyword evidence="7" id="KW-1015">Disulfide bond</keyword>
<comment type="caution">
    <text evidence="16">The sequence shown here is derived from an EMBL/GenBank/DDBJ whole genome shotgun (WGS) entry which is preliminary data.</text>
</comment>
<sequence length="180" mass="18805">MKSVLAGVAAAALAFAVASPALAALKAGDKAPDFSAKGALAGKDFDFNLAKALKKGPVVLYFFPAAYTAGCTAEAREFAEATPEFEKLGATVIGMTAGNVDRLKDFSKEHCRDKFAVAAADKALIKAYDVALAVKPDWSNRTSYVIAPNGKILLSHTDGNFMGHVSQTMGAVKAYQAAKK</sequence>
<evidence type="ECO:0000256" key="13">
    <source>
        <dbReference type="PIRSR" id="PIRSR000239-1"/>
    </source>
</evidence>
<dbReference type="AlphaFoldDB" id="A0A258D8E8"/>
<dbReference type="InterPro" id="IPR024706">
    <property type="entry name" value="Peroxiredoxin_AhpC-typ"/>
</dbReference>
<dbReference type="SUPFAM" id="SSF52833">
    <property type="entry name" value="Thioredoxin-like"/>
    <property type="match status" value="1"/>
</dbReference>
<evidence type="ECO:0000256" key="6">
    <source>
        <dbReference type="ARBA" id="ARBA00023002"/>
    </source>
</evidence>
<evidence type="ECO:0000313" key="17">
    <source>
        <dbReference type="Proteomes" id="UP000215616"/>
    </source>
</evidence>
<comment type="similarity">
    <text evidence="10">Belongs to the peroxiredoxin family. BCP/PrxQ subfamily.</text>
</comment>
<evidence type="ECO:0000256" key="4">
    <source>
        <dbReference type="ARBA" id="ARBA00022559"/>
    </source>
</evidence>
<feature type="domain" description="Thioredoxin" evidence="15">
    <location>
        <begin position="25"/>
        <end position="177"/>
    </location>
</feature>
<evidence type="ECO:0000256" key="12">
    <source>
        <dbReference type="ARBA" id="ARBA00049091"/>
    </source>
</evidence>
<evidence type="ECO:0000256" key="1">
    <source>
        <dbReference type="ARBA" id="ARBA00003330"/>
    </source>
</evidence>
<comment type="function">
    <text evidence="1">Thiol-specific peroxidase that catalyzes the reduction of hydrogen peroxide and organic hydroperoxides to water and alcohols, respectively. Plays a role in cell protection against oxidative stress by detoxifying peroxides and as sensor of hydrogen peroxide-mediated signaling events.</text>
</comment>
<dbReference type="GO" id="GO:0045454">
    <property type="term" value="P:cell redox homeostasis"/>
    <property type="evidence" value="ECO:0007669"/>
    <property type="project" value="TreeGrafter"/>
</dbReference>
<dbReference type="Gene3D" id="3.40.30.10">
    <property type="entry name" value="Glutaredoxin"/>
    <property type="match status" value="1"/>
</dbReference>
<dbReference type="PANTHER" id="PTHR42801">
    <property type="entry name" value="THIOREDOXIN-DEPENDENT PEROXIDE REDUCTASE"/>
    <property type="match status" value="1"/>
</dbReference>
<keyword evidence="14" id="KW-0732">Signal</keyword>
<feature type="active site" description="Cysteine sulfenic acid (-SOH) intermediate; for peroxidase activity" evidence="13">
    <location>
        <position position="71"/>
    </location>
</feature>
<dbReference type="Pfam" id="PF00578">
    <property type="entry name" value="AhpC-TSA"/>
    <property type="match status" value="1"/>
</dbReference>
<evidence type="ECO:0000256" key="2">
    <source>
        <dbReference type="ARBA" id="ARBA00011245"/>
    </source>
</evidence>
<keyword evidence="6" id="KW-0560">Oxidoreductase</keyword>
<evidence type="ECO:0000259" key="15">
    <source>
        <dbReference type="PROSITE" id="PS51352"/>
    </source>
</evidence>
<comment type="subunit">
    <text evidence="2">Monomer.</text>
</comment>
<reference evidence="16 17" key="1">
    <citation type="submission" date="2017-03" db="EMBL/GenBank/DDBJ databases">
        <title>Lifting the veil on microbial sulfur biogeochemistry in mining wastewaters.</title>
        <authorList>
            <person name="Kantor R.S."/>
            <person name="Colenbrander Nelson T."/>
            <person name="Marshall S."/>
            <person name="Bennett D."/>
            <person name="Apte S."/>
            <person name="Camacho D."/>
            <person name="Thomas B.C."/>
            <person name="Warren L.A."/>
            <person name="Banfield J.F."/>
        </authorList>
    </citation>
    <scope>NUCLEOTIDE SEQUENCE [LARGE SCALE GENOMIC DNA]</scope>
    <source>
        <strain evidence="16">32-67-7</strain>
    </source>
</reference>
<accession>A0A258D8E8</accession>
<dbReference type="PANTHER" id="PTHR42801:SF4">
    <property type="entry name" value="AHPC_TSA FAMILY PROTEIN"/>
    <property type="match status" value="1"/>
</dbReference>
<evidence type="ECO:0000256" key="10">
    <source>
        <dbReference type="ARBA" id="ARBA00038489"/>
    </source>
</evidence>
<dbReference type="InterPro" id="IPR013766">
    <property type="entry name" value="Thioredoxin_domain"/>
</dbReference>
<dbReference type="InterPro" id="IPR036249">
    <property type="entry name" value="Thioredoxin-like_sf"/>
</dbReference>
<dbReference type="InterPro" id="IPR000866">
    <property type="entry name" value="AhpC/TSA"/>
</dbReference>
<keyword evidence="8" id="KW-0676">Redox-active center</keyword>
<dbReference type="GO" id="GO:0034599">
    <property type="term" value="P:cellular response to oxidative stress"/>
    <property type="evidence" value="ECO:0007669"/>
    <property type="project" value="TreeGrafter"/>
</dbReference>
<evidence type="ECO:0000256" key="14">
    <source>
        <dbReference type="SAM" id="SignalP"/>
    </source>
</evidence>
<evidence type="ECO:0000256" key="11">
    <source>
        <dbReference type="ARBA" id="ARBA00042639"/>
    </source>
</evidence>
<dbReference type="Proteomes" id="UP000215616">
    <property type="component" value="Unassembled WGS sequence"/>
</dbReference>
<dbReference type="PROSITE" id="PS51352">
    <property type="entry name" value="THIOREDOXIN_2"/>
    <property type="match status" value="1"/>
</dbReference>
<feature type="chain" id="PRO_5012333077" description="thioredoxin-dependent peroxiredoxin" evidence="14">
    <location>
        <begin position="24"/>
        <end position="180"/>
    </location>
</feature>
<proteinExistence type="inferred from homology"/>
<keyword evidence="4" id="KW-0575">Peroxidase</keyword>
<protein>
    <recommendedName>
        <fullName evidence="3">thioredoxin-dependent peroxiredoxin</fullName>
        <ecNumber evidence="3">1.11.1.24</ecNumber>
    </recommendedName>
    <alternativeName>
        <fullName evidence="9">Thioredoxin peroxidase</fullName>
    </alternativeName>
    <alternativeName>
        <fullName evidence="11">Thioredoxin-dependent peroxiredoxin Bcp</fullName>
    </alternativeName>
</protein>
<dbReference type="InterPro" id="IPR050924">
    <property type="entry name" value="Peroxiredoxin_BCP/PrxQ"/>
</dbReference>
<evidence type="ECO:0000256" key="8">
    <source>
        <dbReference type="ARBA" id="ARBA00023284"/>
    </source>
</evidence>